<accession>A0A2G2VQG7</accession>
<dbReference type="Gene3D" id="1.20.58.2220">
    <property type="entry name" value="Formin, FH2 domain"/>
    <property type="match status" value="1"/>
</dbReference>
<dbReference type="Proteomes" id="UP000224567">
    <property type="component" value="Unassembled WGS sequence"/>
</dbReference>
<evidence type="ECO:0000256" key="1">
    <source>
        <dbReference type="SAM" id="MobiDB-lite"/>
    </source>
</evidence>
<keyword evidence="3" id="KW-1185">Reference proteome</keyword>
<proteinExistence type="predicted"/>
<dbReference type="PANTHER" id="PTHR45733">
    <property type="entry name" value="FORMIN-J"/>
    <property type="match status" value="1"/>
</dbReference>
<gene>
    <name evidence="2" type="ORF">CQW23_27025</name>
</gene>
<comment type="caution">
    <text evidence="2">The sequence shown here is derived from an EMBL/GenBank/DDBJ whole genome shotgun (WGS) entry which is preliminary data.</text>
</comment>
<dbReference type="OrthoDB" id="1668162at2759"/>
<evidence type="ECO:0000313" key="3">
    <source>
        <dbReference type="Proteomes" id="UP000224567"/>
    </source>
</evidence>
<sequence length="370" mass="41947">MEQLKVNIDQMIEQLKQRSVGQSTVDSFELMGKLEQSELYMLAEGLNNLMPTAHIHSVRPQQPYAYCLLPILILQGLNSPYGCFIYGVSTARSFQHQQQLLLMAQQPAPSSLTLQQQVLLLAASSMGLNNNPPWCFHNSLGLLLHLWGLNSLPLHLWGLNNNFFLCLLHGLNNNPPWFHNSLGHHHHSPLIPDDGHYWFNTVVDNLEAIIVPERYRTNLRNNSPTYSFINSQYFDDIGIPVTITSRSYQAGPSNRARPLNQAGPSNRRKTRQTLQASLRQILADRSPELLEFSKDLSSLEPATKIQLKFLAKEMQYISKGTEKVVHSYPGRKMTGPMSENFCKYPSLMRTIAPHEMPAWDNNIPAGHNES</sequence>
<dbReference type="InterPro" id="IPR042201">
    <property type="entry name" value="FH2_Formin_sf"/>
</dbReference>
<dbReference type="SUPFAM" id="SSF101447">
    <property type="entry name" value="Formin homology 2 domain (FH2 domain)"/>
    <property type="match status" value="1"/>
</dbReference>
<organism evidence="2 3">
    <name type="scientific">Capsicum baccatum</name>
    <name type="common">Peruvian pepper</name>
    <dbReference type="NCBI Taxonomy" id="33114"/>
    <lineage>
        <taxon>Eukaryota</taxon>
        <taxon>Viridiplantae</taxon>
        <taxon>Streptophyta</taxon>
        <taxon>Embryophyta</taxon>
        <taxon>Tracheophyta</taxon>
        <taxon>Spermatophyta</taxon>
        <taxon>Magnoliopsida</taxon>
        <taxon>eudicotyledons</taxon>
        <taxon>Gunneridae</taxon>
        <taxon>Pentapetalae</taxon>
        <taxon>asterids</taxon>
        <taxon>lamiids</taxon>
        <taxon>Solanales</taxon>
        <taxon>Solanaceae</taxon>
        <taxon>Solanoideae</taxon>
        <taxon>Capsiceae</taxon>
        <taxon>Capsicum</taxon>
    </lineage>
</organism>
<dbReference type="InterPro" id="IPR051144">
    <property type="entry name" value="Formin_homology_domain"/>
</dbReference>
<dbReference type="EMBL" id="MLFT02000011">
    <property type="protein sequence ID" value="PHT35225.1"/>
    <property type="molecule type" value="Genomic_DNA"/>
</dbReference>
<protein>
    <submittedName>
        <fullName evidence="2">Uncharacterized protein</fullName>
    </submittedName>
</protein>
<feature type="region of interest" description="Disordered" evidence="1">
    <location>
        <begin position="249"/>
        <end position="272"/>
    </location>
</feature>
<dbReference type="PANTHER" id="PTHR45733:SF8">
    <property type="entry name" value="FORMIN-J"/>
    <property type="match status" value="1"/>
</dbReference>
<dbReference type="STRING" id="33114.A0A2G2VQG7"/>
<dbReference type="AlphaFoldDB" id="A0A2G2VQG7"/>
<reference evidence="2 3" key="1">
    <citation type="journal article" date="2017" name="Genome Biol.">
        <title>New reference genome sequences of hot pepper reveal the massive evolution of plant disease-resistance genes by retroduplication.</title>
        <authorList>
            <person name="Kim S."/>
            <person name="Park J."/>
            <person name="Yeom S.I."/>
            <person name="Kim Y.M."/>
            <person name="Seo E."/>
            <person name="Kim K.T."/>
            <person name="Kim M.S."/>
            <person name="Lee J.M."/>
            <person name="Cheong K."/>
            <person name="Shin H.S."/>
            <person name="Kim S.B."/>
            <person name="Han K."/>
            <person name="Lee J."/>
            <person name="Park M."/>
            <person name="Lee H.A."/>
            <person name="Lee H.Y."/>
            <person name="Lee Y."/>
            <person name="Oh S."/>
            <person name="Lee J.H."/>
            <person name="Choi E."/>
            <person name="Choi E."/>
            <person name="Lee S.E."/>
            <person name="Jeon J."/>
            <person name="Kim H."/>
            <person name="Choi G."/>
            <person name="Song H."/>
            <person name="Lee J."/>
            <person name="Lee S.C."/>
            <person name="Kwon J.K."/>
            <person name="Lee H.Y."/>
            <person name="Koo N."/>
            <person name="Hong Y."/>
            <person name="Kim R.W."/>
            <person name="Kang W.H."/>
            <person name="Huh J.H."/>
            <person name="Kang B.C."/>
            <person name="Yang T.J."/>
            <person name="Lee Y.H."/>
            <person name="Bennetzen J.L."/>
            <person name="Choi D."/>
        </authorList>
    </citation>
    <scope>NUCLEOTIDE SEQUENCE [LARGE SCALE GENOMIC DNA]</scope>
    <source>
        <strain evidence="3">cv. PBC81</strain>
    </source>
</reference>
<name>A0A2G2VQG7_CAPBA</name>
<reference evidence="3" key="2">
    <citation type="journal article" date="2017" name="J. Anim. Genet.">
        <title>Multiple reference genome sequences of hot pepper reveal the massive evolution of plant disease resistance genes by retroduplication.</title>
        <authorList>
            <person name="Kim S."/>
            <person name="Park J."/>
            <person name="Yeom S.-I."/>
            <person name="Kim Y.-M."/>
            <person name="Seo E."/>
            <person name="Kim K.-T."/>
            <person name="Kim M.-S."/>
            <person name="Lee J.M."/>
            <person name="Cheong K."/>
            <person name="Shin H.-S."/>
            <person name="Kim S.-B."/>
            <person name="Han K."/>
            <person name="Lee J."/>
            <person name="Park M."/>
            <person name="Lee H.-A."/>
            <person name="Lee H.-Y."/>
            <person name="Lee Y."/>
            <person name="Oh S."/>
            <person name="Lee J.H."/>
            <person name="Choi E."/>
            <person name="Choi E."/>
            <person name="Lee S.E."/>
            <person name="Jeon J."/>
            <person name="Kim H."/>
            <person name="Choi G."/>
            <person name="Song H."/>
            <person name="Lee J."/>
            <person name="Lee S.-C."/>
            <person name="Kwon J.-K."/>
            <person name="Lee H.-Y."/>
            <person name="Koo N."/>
            <person name="Hong Y."/>
            <person name="Kim R.W."/>
            <person name="Kang W.-H."/>
            <person name="Huh J.H."/>
            <person name="Kang B.-C."/>
            <person name="Yang T.-J."/>
            <person name="Lee Y.-H."/>
            <person name="Bennetzen J.L."/>
            <person name="Choi D."/>
        </authorList>
    </citation>
    <scope>NUCLEOTIDE SEQUENCE [LARGE SCALE GENOMIC DNA]</scope>
    <source>
        <strain evidence="3">cv. PBC81</strain>
    </source>
</reference>
<evidence type="ECO:0000313" key="2">
    <source>
        <dbReference type="EMBL" id="PHT35225.1"/>
    </source>
</evidence>